<dbReference type="Gene3D" id="2.60.120.10">
    <property type="entry name" value="Jelly Rolls"/>
    <property type="match status" value="1"/>
</dbReference>
<comment type="caution">
    <text evidence="1">The sequence shown here is derived from an EMBL/GenBank/DDBJ whole genome shotgun (WGS) entry which is preliminary data.</text>
</comment>
<dbReference type="InterPro" id="IPR014710">
    <property type="entry name" value="RmlC-like_jellyroll"/>
</dbReference>
<proteinExistence type="predicted"/>
<keyword evidence="2" id="KW-1185">Reference proteome</keyword>
<dbReference type="InterPro" id="IPR011051">
    <property type="entry name" value="RmlC_Cupin_sf"/>
</dbReference>
<dbReference type="SUPFAM" id="SSF51182">
    <property type="entry name" value="RmlC-like cupins"/>
    <property type="match status" value="1"/>
</dbReference>
<organism evidence="1 2">
    <name type="scientific">Streptomyces iconiensis</name>
    <dbReference type="NCBI Taxonomy" id="1384038"/>
    <lineage>
        <taxon>Bacteria</taxon>
        <taxon>Bacillati</taxon>
        <taxon>Actinomycetota</taxon>
        <taxon>Actinomycetes</taxon>
        <taxon>Kitasatosporales</taxon>
        <taxon>Streptomycetaceae</taxon>
        <taxon>Streptomyces</taxon>
    </lineage>
</organism>
<dbReference type="Proteomes" id="UP001214441">
    <property type="component" value="Unassembled WGS sequence"/>
</dbReference>
<gene>
    <name evidence="1" type="ORF">NMN56_020105</name>
</gene>
<dbReference type="EMBL" id="JANCPR020000019">
    <property type="protein sequence ID" value="MDJ1134224.1"/>
    <property type="molecule type" value="Genomic_DNA"/>
</dbReference>
<protein>
    <submittedName>
        <fullName evidence="1">Cupin domain-containing protein</fullName>
    </submittedName>
</protein>
<evidence type="ECO:0000313" key="1">
    <source>
        <dbReference type="EMBL" id="MDJ1134224.1"/>
    </source>
</evidence>
<dbReference type="RefSeq" id="WP_274045891.1">
    <property type="nucleotide sequence ID" value="NZ_JANCPR020000019.1"/>
</dbReference>
<evidence type="ECO:0000313" key="2">
    <source>
        <dbReference type="Proteomes" id="UP001214441"/>
    </source>
</evidence>
<accession>A0ABT6ZYS3</accession>
<sequence>MTTPMDILATLALPGDSPAPWPPDDAPPAHNDGLATGVLACSLPYLGRHATHVTMREITLPPGGTTGWHYHPGPLLAVVRAGTLTRTFTDWSTETYAEEWCFVENSGPEHAHIGDNLCNSPLVLYAVYFLPGPDAPLSIEAPAPPMSPAPHES</sequence>
<reference evidence="1 2" key="1">
    <citation type="submission" date="2023-05" db="EMBL/GenBank/DDBJ databases">
        <title>Streptantibioticus silvisoli sp. nov., acidotolerant actinomycetes 1 from pine litter.</title>
        <authorList>
            <person name="Swiecimska M."/>
            <person name="Golinska P."/>
            <person name="Sangal V."/>
            <person name="Wachnowicz B."/>
            <person name="Goodfellow M."/>
        </authorList>
    </citation>
    <scope>NUCLEOTIDE SEQUENCE [LARGE SCALE GENOMIC DNA]</scope>
    <source>
        <strain evidence="1 2">DSM 42109</strain>
    </source>
</reference>
<name>A0ABT6ZYS3_9ACTN</name>